<accession>A0A4Y2N3T3</accession>
<gene>
    <name evidence="1" type="ORF">AVEN_122099_1</name>
</gene>
<feature type="non-terminal residue" evidence="1">
    <location>
        <position position="1"/>
    </location>
</feature>
<comment type="caution">
    <text evidence="1">The sequence shown here is derived from an EMBL/GenBank/DDBJ whole genome shotgun (WGS) entry which is preliminary data.</text>
</comment>
<protein>
    <submittedName>
        <fullName evidence="1">Uncharacterized protein</fullName>
    </submittedName>
</protein>
<organism evidence="1 2">
    <name type="scientific">Araneus ventricosus</name>
    <name type="common">Orbweaver spider</name>
    <name type="synonym">Epeira ventricosa</name>
    <dbReference type="NCBI Taxonomy" id="182803"/>
    <lineage>
        <taxon>Eukaryota</taxon>
        <taxon>Metazoa</taxon>
        <taxon>Ecdysozoa</taxon>
        <taxon>Arthropoda</taxon>
        <taxon>Chelicerata</taxon>
        <taxon>Arachnida</taxon>
        <taxon>Araneae</taxon>
        <taxon>Araneomorphae</taxon>
        <taxon>Entelegynae</taxon>
        <taxon>Araneoidea</taxon>
        <taxon>Araneidae</taxon>
        <taxon>Araneus</taxon>
    </lineage>
</organism>
<evidence type="ECO:0000313" key="2">
    <source>
        <dbReference type="Proteomes" id="UP000499080"/>
    </source>
</evidence>
<dbReference type="Proteomes" id="UP000499080">
    <property type="component" value="Unassembled WGS sequence"/>
</dbReference>
<dbReference type="EMBL" id="BGPR01008408">
    <property type="protein sequence ID" value="GBN33633.1"/>
    <property type="molecule type" value="Genomic_DNA"/>
</dbReference>
<name>A0A4Y2N3T3_ARAVE</name>
<proteinExistence type="predicted"/>
<sequence length="91" mass="10329">AAVVIRKHRRTRSMLSGGVLVGGRPERGSSLIFLSVSIKRFKPLKTHFFTHCVHHCALFRVCSVDVLPNLKQNLMFTHCSFRSDTPSHLTR</sequence>
<reference evidence="1 2" key="1">
    <citation type="journal article" date="2019" name="Sci. Rep.">
        <title>Orb-weaving spider Araneus ventricosus genome elucidates the spidroin gene catalogue.</title>
        <authorList>
            <person name="Kono N."/>
            <person name="Nakamura H."/>
            <person name="Ohtoshi R."/>
            <person name="Moran D.A.P."/>
            <person name="Shinohara A."/>
            <person name="Yoshida Y."/>
            <person name="Fujiwara M."/>
            <person name="Mori M."/>
            <person name="Tomita M."/>
            <person name="Arakawa K."/>
        </authorList>
    </citation>
    <scope>NUCLEOTIDE SEQUENCE [LARGE SCALE GENOMIC DNA]</scope>
</reference>
<dbReference type="AlphaFoldDB" id="A0A4Y2N3T3"/>
<keyword evidence="2" id="KW-1185">Reference proteome</keyword>
<evidence type="ECO:0000313" key="1">
    <source>
        <dbReference type="EMBL" id="GBN33633.1"/>
    </source>
</evidence>